<evidence type="ECO:0000259" key="2">
    <source>
        <dbReference type="Pfam" id="PF02517"/>
    </source>
</evidence>
<feature type="transmembrane region" description="Helical" evidence="1">
    <location>
        <begin position="232"/>
        <end position="251"/>
    </location>
</feature>
<keyword evidence="1" id="KW-0472">Membrane</keyword>
<feature type="domain" description="CAAX prenyl protease 2/Lysostaphin resistance protein A-like" evidence="2">
    <location>
        <begin position="145"/>
        <end position="236"/>
    </location>
</feature>
<evidence type="ECO:0000313" key="4">
    <source>
        <dbReference type="Proteomes" id="UP000028542"/>
    </source>
</evidence>
<dbReference type="Pfam" id="PF02517">
    <property type="entry name" value="Rce1-like"/>
    <property type="match status" value="1"/>
</dbReference>
<feature type="transmembrane region" description="Helical" evidence="1">
    <location>
        <begin position="71"/>
        <end position="89"/>
    </location>
</feature>
<protein>
    <recommendedName>
        <fullName evidence="2">CAAX prenyl protease 2/Lysostaphin resistance protein A-like domain-containing protein</fullName>
    </recommendedName>
</protein>
<feature type="transmembrane region" description="Helical" evidence="1">
    <location>
        <begin position="167"/>
        <end position="195"/>
    </location>
</feature>
<dbReference type="Proteomes" id="UP000028542">
    <property type="component" value="Unassembled WGS sequence"/>
</dbReference>
<accession>A0A084J8L2</accession>
<dbReference type="GO" id="GO:0004175">
    <property type="term" value="F:endopeptidase activity"/>
    <property type="evidence" value="ECO:0007669"/>
    <property type="project" value="UniProtKB-ARBA"/>
</dbReference>
<dbReference type="AlphaFoldDB" id="A0A084J8L2"/>
<dbReference type="PANTHER" id="PTHR39430:SF1">
    <property type="entry name" value="PROTEASE"/>
    <property type="match status" value="1"/>
</dbReference>
<feature type="transmembrane region" description="Helical" evidence="1">
    <location>
        <begin position="24"/>
        <end position="51"/>
    </location>
</feature>
<dbReference type="GO" id="GO:0080120">
    <property type="term" value="P:CAAX-box protein maturation"/>
    <property type="evidence" value="ECO:0007669"/>
    <property type="project" value="UniProtKB-ARBA"/>
</dbReference>
<dbReference type="EMBL" id="JPMD01000038">
    <property type="protein sequence ID" value="KEZ85296.1"/>
    <property type="molecule type" value="Genomic_DNA"/>
</dbReference>
<dbReference type="InterPro" id="IPR003675">
    <property type="entry name" value="Rce1/LyrA-like_dom"/>
</dbReference>
<dbReference type="RefSeq" id="WP_035134733.1">
    <property type="nucleotide sequence ID" value="NZ_JPMD01000038.1"/>
</dbReference>
<feature type="transmembrane region" description="Helical" evidence="1">
    <location>
        <begin position="271"/>
        <end position="293"/>
    </location>
</feature>
<keyword evidence="4" id="KW-1185">Reference proteome</keyword>
<reference evidence="3 4" key="1">
    <citation type="submission" date="2014-07" db="EMBL/GenBank/DDBJ databases">
        <title>Draft genome of Clostridium sulfidigenes 113A isolated from sediments associated with methane hydrate from Krishna Godavari basin.</title>
        <authorList>
            <person name="Honkalas V.S."/>
            <person name="Dabir A.P."/>
            <person name="Arora P."/>
            <person name="Dhakephalkar P.K."/>
        </authorList>
    </citation>
    <scope>NUCLEOTIDE SEQUENCE [LARGE SCALE GENOMIC DNA]</scope>
    <source>
        <strain evidence="3 4">113A</strain>
    </source>
</reference>
<evidence type="ECO:0000313" key="3">
    <source>
        <dbReference type="EMBL" id="KEZ85296.1"/>
    </source>
</evidence>
<comment type="caution">
    <text evidence="3">The sequence shown here is derived from an EMBL/GenBank/DDBJ whole genome shotgun (WGS) entry which is preliminary data.</text>
</comment>
<dbReference type="PANTHER" id="PTHR39430">
    <property type="entry name" value="MEMBRANE-ASSOCIATED PROTEASE-RELATED"/>
    <property type="match status" value="1"/>
</dbReference>
<evidence type="ECO:0000256" key="1">
    <source>
        <dbReference type="SAM" id="Phobius"/>
    </source>
</evidence>
<sequence length="306" mass="33246">MKFFNTHSVMIEEAKKAKLKHNPFLNLLISLVLILVSQFILVVPMAIIGFITVIKSNGLSMTIDNETLTLINLFGTGFLIILCILYCKFSEKRNLRSMGLIKKGAFKEYGIGLIVGLVMFSAVVLILMISGQLSFVKVTLSSLPLIIIFFIGFMIQGASEEFLCRGFLLTSIAAKNGIILGIILNSCLFGFLHIFNSGFSILPMINIILVGIFFSVYAYRTDNIIGVCAIHTMWNFAQGNIYGILVSGMNIGPSILKVNSFSNSLLSGGNFGAEGGLACTIVLIISTLLAVFIPKKSISTSPSESN</sequence>
<name>A0A084J8L2_9CLOT</name>
<dbReference type="STRING" id="318464.IO99_15345"/>
<dbReference type="eggNOG" id="COG1266">
    <property type="taxonomic scope" value="Bacteria"/>
</dbReference>
<keyword evidence="1" id="KW-1133">Transmembrane helix</keyword>
<feature type="transmembrane region" description="Helical" evidence="1">
    <location>
        <begin position="201"/>
        <end position="220"/>
    </location>
</feature>
<gene>
    <name evidence="3" type="ORF">IO99_15345</name>
</gene>
<organism evidence="3 4">
    <name type="scientific">Clostridium sulfidigenes</name>
    <dbReference type="NCBI Taxonomy" id="318464"/>
    <lineage>
        <taxon>Bacteria</taxon>
        <taxon>Bacillati</taxon>
        <taxon>Bacillota</taxon>
        <taxon>Clostridia</taxon>
        <taxon>Eubacteriales</taxon>
        <taxon>Clostridiaceae</taxon>
        <taxon>Clostridium</taxon>
    </lineage>
</organism>
<keyword evidence="1" id="KW-0812">Transmembrane</keyword>
<feature type="transmembrane region" description="Helical" evidence="1">
    <location>
        <begin position="135"/>
        <end position="155"/>
    </location>
</feature>
<feature type="transmembrane region" description="Helical" evidence="1">
    <location>
        <begin position="109"/>
        <end position="129"/>
    </location>
</feature>
<proteinExistence type="predicted"/>